<gene>
    <name evidence="1" type="ORF">H8K52_14190</name>
</gene>
<evidence type="ECO:0000313" key="1">
    <source>
        <dbReference type="EMBL" id="MBC3808490.1"/>
    </source>
</evidence>
<reference evidence="1 2" key="1">
    <citation type="submission" date="2020-08" db="EMBL/GenBank/DDBJ databases">
        <title>Novel species isolated from subtropical streams in China.</title>
        <authorList>
            <person name="Lu H."/>
        </authorList>
    </citation>
    <scope>NUCLEOTIDE SEQUENCE [LARGE SCALE GENOMIC DNA]</scope>
    <source>
        <strain evidence="1 2">KACC 16656</strain>
    </source>
</reference>
<comment type="caution">
    <text evidence="1">The sequence shown here is derived from an EMBL/GenBank/DDBJ whole genome shotgun (WGS) entry which is preliminary data.</text>
</comment>
<evidence type="ECO:0000313" key="2">
    <source>
        <dbReference type="Proteomes" id="UP000648257"/>
    </source>
</evidence>
<sequence length="134" mass="15412">MKTTLPISEIHALMQSSNALGWVWQRVEENQNVQWSLVQAETGSPLHVYAVGAVLTAETRAIVHLLPILLESIVDMENVNAEVLQRLEFVYLAFTTTAERLREIEQLELYEQLMLFNRRLKDAMNLLKQSFNVT</sequence>
<name>A0ABR6X6B3_9BURK</name>
<proteinExistence type="predicted"/>
<dbReference type="EMBL" id="JACOFW010000017">
    <property type="protein sequence ID" value="MBC3808490.1"/>
    <property type="molecule type" value="Genomic_DNA"/>
</dbReference>
<protein>
    <submittedName>
        <fullName evidence="1">Uncharacterized protein</fullName>
    </submittedName>
</protein>
<accession>A0ABR6X6B3</accession>
<keyword evidence="2" id="KW-1185">Reference proteome</keyword>
<dbReference type="RefSeq" id="WP_186923568.1">
    <property type="nucleotide sequence ID" value="NZ_JACOFW010000017.1"/>
</dbReference>
<organism evidence="1 2">
    <name type="scientific">Undibacterium seohonense</name>
    <dbReference type="NCBI Taxonomy" id="1344950"/>
    <lineage>
        <taxon>Bacteria</taxon>
        <taxon>Pseudomonadati</taxon>
        <taxon>Pseudomonadota</taxon>
        <taxon>Betaproteobacteria</taxon>
        <taxon>Burkholderiales</taxon>
        <taxon>Oxalobacteraceae</taxon>
        <taxon>Undibacterium</taxon>
    </lineage>
</organism>
<dbReference type="Proteomes" id="UP000648257">
    <property type="component" value="Unassembled WGS sequence"/>
</dbReference>